<feature type="transmembrane region" description="Helical" evidence="1">
    <location>
        <begin position="292"/>
        <end position="317"/>
    </location>
</feature>
<reference evidence="2" key="1">
    <citation type="journal article" date="2014" name="Nat. Commun.">
        <title>The emerging biofuel crop Camelina sativa retains a highly undifferentiated hexaploid genome structure.</title>
        <authorList>
            <person name="Kagale S."/>
            <person name="Koh C."/>
            <person name="Nixon J."/>
            <person name="Bollina V."/>
            <person name="Clarke W.E."/>
            <person name="Tuteja R."/>
            <person name="Spillane C."/>
            <person name="Robinson S.J."/>
            <person name="Links M.G."/>
            <person name="Clarke C."/>
            <person name="Higgins E.E."/>
            <person name="Huebert T."/>
            <person name="Sharpe A.G."/>
            <person name="Parkin I.A."/>
        </authorList>
    </citation>
    <scope>NUCLEOTIDE SEQUENCE [LARGE SCALE GENOMIC DNA]</scope>
    <source>
        <strain evidence="2">cv. DH55</strain>
    </source>
</reference>
<accession>A0ABM0TF86</accession>
<name>A0ABM0TF86_CAMSA</name>
<gene>
    <name evidence="3" type="primary">LOC104710598</name>
</gene>
<sequence>MNHVAAISGEKKGSSKVLDICVKPIGSELKSILETLPQDVTLLQDALFLESNLAADAILISNVSDPEKLGNNDLREVNLADVVTNVSMEKTSIQNDGATHEDSITQLSHQIVAFSHLQVPISTLEPSHRSRSDYLGVLERFPSASMRKTSAQSLYGLECVDGKQHTHHVFDGLCVRSKRLNQQRKLSLSPKTWMFKFRTRNLQHNMRMGMRNKSHMSRLRFKRMLRWDSQGIPQLLCGGLHTLVALDDANMLLGAEVAESFNKSTRVADCFGQASISCPPSHGLASGLYCKFFYGGIIFAGFIVASASWLGLICVWADFMLHNSGVISAKLPVTFQGRDLTADSGLKTLLEKMFQGDSVWEAYPKIAETLHFQHKHGLDLHGSLCVNLCRGYPALVNKSVYFSVWHCWKQKKLQIINFLWGVRHILQKPATLSCLEMEHTKAVSSGGSIDLSKAPGHGDIEKCLILSVFAIGKSLCSVWHRWKSKRKEKRCSHSALSEETEKDFWGLQNLMLNATTSS</sequence>
<reference evidence="3" key="2">
    <citation type="submission" date="2025-08" db="UniProtKB">
        <authorList>
            <consortium name="RefSeq"/>
        </authorList>
    </citation>
    <scope>IDENTIFICATION</scope>
    <source>
        <tissue evidence="3">Leaf</tissue>
    </source>
</reference>
<keyword evidence="1" id="KW-0472">Membrane</keyword>
<dbReference type="RefSeq" id="XP_010425533.1">
    <property type="nucleotide sequence ID" value="XM_010427231.2"/>
</dbReference>
<evidence type="ECO:0000313" key="3">
    <source>
        <dbReference type="RefSeq" id="XP_010425533.1"/>
    </source>
</evidence>
<dbReference type="Proteomes" id="UP000694864">
    <property type="component" value="Chromosome 9"/>
</dbReference>
<keyword evidence="1" id="KW-0812">Transmembrane</keyword>
<keyword evidence="1" id="KW-1133">Transmembrane helix</keyword>
<proteinExistence type="predicted"/>
<organism evidence="2 3">
    <name type="scientific">Camelina sativa</name>
    <name type="common">False flax</name>
    <name type="synonym">Myagrum sativum</name>
    <dbReference type="NCBI Taxonomy" id="90675"/>
    <lineage>
        <taxon>Eukaryota</taxon>
        <taxon>Viridiplantae</taxon>
        <taxon>Streptophyta</taxon>
        <taxon>Embryophyta</taxon>
        <taxon>Tracheophyta</taxon>
        <taxon>Spermatophyta</taxon>
        <taxon>Magnoliopsida</taxon>
        <taxon>eudicotyledons</taxon>
        <taxon>Gunneridae</taxon>
        <taxon>Pentapetalae</taxon>
        <taxon>rosids</taxon>
        <taxon>malvids</taxon>
        <taxon>Brassicales</taxon>
        <taxon>Brassicaceae</taxon>
        <taxon>Camelineae</taxon>
        <taxon>Camelina</taxon>
    </lineage>
</organism>
<evidence type="ECO:0000256" key="1">
    <source>
        <dbReference type="SAM" id="Phobius"/>
    </source>
</evidence>
<keyword evidence="2" id="KW-1185">Reference proteome</keyword>
<evidence type="ECO:0000313" key="2">
    <source>
        <dbReference type="Proteomes" id="UP000694864"/>
    </source>
</evidence>
<protein>
    <submittedName>
        <fullName evidence="3">Uncharacterized protein LOC104710598</fullName>
    </submittedName>
</protein>
<dbReference type="GeneID" id="104710598"/>